<dbReference type="EMBL" id="JAPFFF010000039">
    <property type="protein sequence ID" value="KAK8842110.1"/>
    <property type="molecule type" value="Genomic_DNA"/>
</dbReference>
<sequence>MSEEIKAIVIDNGSGTIKAGLSGEKKPRKIFPSIVGRPKKNTYIGEEVFEKEISLDLEHPIQHGIVTNWDDMEKIYNYTFYNILRSDPSEHPILVTEASNNSRESREKLIQLMFETFNVPSFYTCNQGVLSIYSSNKTTGVVVDIGYGICQIIPIFEGKTISKGILSHNIAGYDLTDRLRQLFNKRNVNINDSSENQIYNDIKEKHCYVALDYESELQKAKSSTDLTENYKLSENKVISINEERFSCPELLFKPYFNGFEFAGIDKSLFIAINNSDTDVIKNLYENIVLTGGTSLLKGIQERIEKEIKKLAQPTMKINVVAPIERNFAAWIGGSLLASLPQFSQLAISSSEYKESGSSIIHEKCI</sequence>
<evidence type="ECO:0000313" key="3">
    <source>
        <dbReference type="Proteomes" id="UP001470230"/>
    </source>
</evidence>
<dbReference type="Gene3D" id="3.90.640.10">
    <property type="entry name" value="Actin, Chain A, domain 4"/>
    <property type="match status" value="1"/>
</dbReference>
<accession>A0ABR2H7B2</accession>
<dbReference type="InterPro" id="IPR004000">
    <property type="entry name" value="Actin"/>
</dbReference>
<dbReference type="Pfam" id="PF00022">
    <property type="entry name" value="Actin"/>
    <property type="match status" value="1"/>
</dbReference>
<dbReference type="Gene3D" id="3.30.420.40">
    <property type="match status" value="2"/>
</dbReference>
<evidence type="ECO:0008006" key="4">
    <source>
        <dbReference type="Google" id="ProtNLM"/>
    </source>
</evidence>
<evidence type="ECO:0000256" key="1">
    <source>
        <dbReference type="RuleBase" id="RU000487"/>
    </source>
</evidence>
<dbReference type="PRINTS" id="PR00190">
    <property type="entry name" value="ACTIN"/>
</dbReference>
<reference evidence="2 3" key="1">
    <citation type="submission" date="2024-04" db="EMBL/GenBank/DDBJ databases">
        <title>Tritrichomonas musculus Genome.</title>
        <authorList>
            <person name="Alves-Ferreira E."/>
            <person name="Grigg M."/>
            <person name="Lorenzi H."/>
            <person name="Galac M."/>
        </authorList>
    </citation>
    <scope>NUCLEOTIDE SEQUENCE [LARGE SCALE GENOMIC DNA]</scope>
    <source>
        <strain evidence="2 3">EAF2021</strain>
    </source>
</reference>
<evidence type="ECO:0000313" key="2">
    <source>
        <dbReference type="EMBL" id="KAK8842110.1"/>
    </source>
</evidence>
<dbReference type="InterPro" id="IPR043129">
    <property type="entry name" value="ATPase_NBD"/>
</dbReference>
<name>A0ABR2H7B2_9EUKA</name>
<proteinExistence type="inferred from homology"/>
<keyword evidence="3" id="KW-1185">Reference proteome</keyword>
<dbReference type="Proteomes" id="UP001470230">
    <property type="component" value="Unassembled WGS sequence"/>
</dbReference>
<dbReference type="SMART" id="SM00268">
    <property type="entry name" value="ACTIN"/>
    <property type="match status" value="1"/>
</dbReference>
<gene>
    <name evidence="2" type="ORF">M9Y10_026337</name>
</gene>
<comment type="caution">
    <text evidence="2">The sequence shown here is derived from an EMBL/GenBank/DDBJ whole genome shotgun (WGS) entry which is preliminary data.</text>
</comment>
<dbReference type="PANTHER" id="PTHR11937">
    <property type="entry name" value="ACTIN"/>
    <property type="match status" value="1"/>
</dbReference>
<dbReference type="SUPFAM" id="SSF53067">
    <property type="entry name" value="Actin-like ATPase domain"/>
    <property type="match status" value="2"/>
</dbReference>
<comment type="similarity">
    <text evidence="1">Belongs to the actin family.</text>
</comment>
<protein>
    <recommendedName>
        <fullName evidence="4">Actin</fullName>
    </recommendedName>
</protein>
<organism evidence="2 3">
    <name type="scientific">Tritrichomonas musculus</name>
    <dbReference type="NCBI Taxonomy" id="1915356"/>
    <lineage>
        <taxon>Eukaryota</taxon>
        <taxon>Metamonada</taxon>
        <taxon>Parabasalia</taxon>
        <taxon>Tritrichomonadida</taxon>
        <taxon>Tritrichomonadidae</taxon>
        <taxon>Tritrichomonas</taxon>
    </lineage>
</organism>